<gene>
    <name evidence="1" type="ORF">GCM10010833_34180</name>
</gene>
<evidence type="ECO:0000313" key="2">
    <source>
        <dbReference type="Proteomes" id="UP000614261"/>
    </source>
</evidence>
<evidence type="ECO:0000313" key="1">
    <source>
        <dbReference type="EMBL" id="GGB76128.1"/>
    </source>
</evidence>
<name>A0ABQ1JW43_9SPHN</name>
<reference evidence="2" key="1">
    <citation type="journal article" date="2019" name="Int. J. Syst. Evol. Microbiol.">
        <title>The Global Catalogue of Microorganisms (GCM) 10K type strain sequencing project: providing services to taxonomists for standard genome sequencing and annotation.</title>
        <authorList>
            <consortium name="The Broad Institute Genomics Platform"/>
            <consortium name="The Broad Institute Genome Sequencing Center for Infectious Disease"/>
            <person name="Wu L."/>
            <person name="Ma J."/>
        </authorList>
    </citation>
    <scope>NUCLEOTIDE SEQUENCE [LARGE SCALE GENOMIC DNA]</scope>
    <source>
        <strain evidence="2">CGMCC 1.12851</strain>
    </source>
</reference>
<organism evidence="1 2">
    <name type="scientific">Blastomonas aquatica</name>
    <dbReference type="NCBI Taxonomy" id="1510276"/>
    <lineage>
        <taxon>Bacteria</taxon>
        <taxon>Pseudomonadati</taxon>
        <taxon>Pseudomonadota</taxon>
        <taxon>Alphaproteobacteria</taxon>
        <taxon>Sphingomonadales</taxon>
        <taxon>Sphingomonadaceae</taxon>
        <taxon>Blastomonas</taxon>
    </lineage>
</organism>
<dbReference type="Proteomes" id="UP000614261">
    <property type="component" value="Unassembled WGS sequence"/>
</dbReference>
<proteinExistence type="predicted"/>
<dbReference type="RefSeq" id="WP_188515669.1">
    <property type="nucleotide sequence ID" value="NZ_BMGD01000010.1"/>
</dbReference>
<comment type="caution">
    <text evidence="1">The sequence shown here is derived from an EMBL/GenBank/DDBJ whole genome shotgun (WGS) entry which is preliminary data.</text>
</comment>
<keyword evidence="2" id="KW-1185">Reference proteome</keyword>
<sequence length="103" mass="10752">MTVVIAPIGAAVSAARDGAVGIWSISGGNRGLLIRAPAEIAEGGSGTVRIFAQRSDAYVVRPMTGANALPIVDRGADRGLQWRDFDLRADGSSRAQQFLVTTI</sequence>
<protein>
    <submittedName>
        <fullName evidence="1">Uncharacterized protein</fullName>
    </submittedName>
</protein>
<dbReference type="EMBL" id="BMGD01000010">
    <property type="protein sequence ID" value="GGB76128.1"/>
    <property type="molecule type" value="Genomic_DNA"/>
</dbReference>
<accession>A0ABQ1JW43</accession>